<evidence type="ECO:0000313" key="5">
    <source>
        <dbReference type="Proteomes" id="UP001212152"/>
    </source>
</evidence>
<dbReference type="Gene3D" id="3.40.630.30">
    <property type="match status" value="1"/>
</dbReference>
<keyword evidence="5" id="KW-1185">Reference proteome</keyword>
<evidence type="ECO:0000259" key="3">
    <source>
        <dbReference type="PROSITE" id="PS51186"/>
    </source>
</evidence>
<dbReference type="Proteomes" id="UP001212152">
    <property type="component" value="Unassembled WGS sequence"/>
</dbReference>
<evidence type="ECO:0000256" key="1">
    <source>
        <dbReference type="ARBA" id="ARBA00022679"/>
    </source>
</evidence>
<dbReference type="PANTHER" id="PTHR43072:SF23">
    <property type="entry name" value="UPF0039 PROTEIN C11D3.02C"/>
    <property type="match status" value="1"/>
</dbReference>
<accession>A0AAD5TD45</accession>
<dbReference type="InterPro" id="IPR000182">
    <property type="entry name" value="GNAT_dom"/>
</dbReference>
<sequence>MTSIGEYTLRPAQETDVPALLDIYDYEVKNGVATFDYETPSLEERIQWFRTEFGPTYPLTVAADKNDLAVGYCGIQRFNSKKGYDRTVVITLYIHRDHFRKGLGMALSKDVIAKARELGHRNIIAMIAAENKSSMTLFERLGFKTNGLFPALGFKFGRDLDVAYSQLTL</sequence>
<dbReference type="CDD" id="cd04301">
    <property type="entry name" value="NAT_SF"/>
    <property type="match status" value="1"/>
</dbReference>
<dbReference type="AlphaFoldDB" id="A0AAD5TD45"/>
<dbReference type="InterPro" id="IPR016181">
    <property type="entry name" value="Acyl_CoA_acyltransferase"/>
</dbReference>
<dbReference type="PROSITE" id="PS51186">
    <property type="entry name" value="GNAT"/>
    <property type="match status" value="1"/>
</dbReference>
<dbReference type="GO" id="GO:0016747">
    <property type="term" value="F:acyltransferase activity, transferring groups other than amino-acyl groups"/>
    <property type="evidence" value="ECO:0007669"/>
    <property type="project" value="InterPro"/>
</dbReference>
<name>A0AAD5TD45_9FUNG</name>
<evidence type="ECO:0000313" key="4">
    <source>
        <dbReference type="EMBL" id="KAJ3169327.1"/>
    </source>
</evidence>
<dbReference type="EMBL" id="JADGJQ010000110">
    <property type="protein sequence ID" value="KAJ3169327.1"/>
    <property type="molecule type" value="Genomic_DNA"/>
</dbReference>
<evidence type="ECO:0000256" key="2">
    <source>
        <dbReference type="ARBA" id="ARBA00023315"/>
    </source>
</evidence>
<comment type="caution">
    <text evidence="4">The sequence shown here is derived from an EMBL/GenBank/DDBJ whole genome shotgun (WGS) entry which is preliminary data.</text>
</comment>
<dbReference type="Pfam" id="PF13420">
    <property type="entry name" value="Acetyltransf_4"/>
    <property type="match status" value="1"/>
</dbReference>
<organism evidence="4 5">
    <name type="scientific">Geranomyces variabilis</name>
    <dbReference type="NCBI Taxonomy" id="109894"/>
    <lineage>
        <taxon>Eukaryota</taxon>
        <taxon>Fungi</taxon>
        <taxon>Fungi incertae sedis</taxon>
        <taxon>Chytridiomycota</taxon>
        <taxon>Chytridiomycota incertae sedis</taxon>
        <taxon>Chytridiomycetes</taxon>
        <taxon>Spizellomycetales</taxon>
        <taxon>Powellomycetaceae</taxon>
        <taxon>Geranomyces</taxon>
    </lineage>
</organism>
<protein>
    <recommendedName>
        <fullName evidence="3">N-acetyltransferase domain-containing protein</fullName>
    </recommendedName>
</protein>
<reference evidence="4" key="1">
    <citation type="submission" date="2020-05" db="EMBL/GenBank/DDBJ databases">
        <title>Phylogenomic resolution of chytrid fungi.</title>
        <authorList>
            <person name="Stajich J.E."/>
            <person name="Amses K."/>
            <person name="Simmons R."/>
            <person name="Seto K."/>
            <person name="Myers J."/>
            <person name="Bonds A."/>
            <person name="Quandt C.A."/>
            <person name="Barry K."/>
            <person name="Liu P."/>
            <person name="Grigoriev I."/>
            <person name="Longcore J.E."/>
            <person name="James T.Y."/>
        </authorList>
    </citation>
    <scope>NUCLEOTIDE SEQUENCE</scope>
    <source>
        <strain evidence="4">JEL0379</strain>
    </source>
</reference>
<proteinExistence type="predicted"/>
<dbReference type="PANTHER" id="PTHR43072">
    <property type="entry name" value="N-ACETYLTRANSFERASE"/>
    <property type="match status" value="1"/>
</dbReference>
<dbReference type="SUPFAM" id="SSF55729">
    <property type="entry name" value="Acyl-CoA N-acyltransferases (Nat)"/>
    <property type="match status" value="1"/>
</dbReference>
<keyword evidence="2" id="KW-0012">Acyltransferase</keyword>
<keyword evidence="1" id="KW-0808">Transferase</keyword>
<gene>
    <name evidence="4" type="ORF">HDU87_000845</name>
</gene>
<feature type="domain" description="N-acetyltransferase" evidence="3">
    <location>
        <begin position="7"/>
        <end position="161"/>
    </location>
</feature>